<feature type="transmembrane region" description="Helical" evidence="6">
    <location>
        <begin position="117"/>
        <end position="142"/>
    </location>
</feature>
<evidence type="ECO:0000256" key="4">
    <source>
        <dbReference type="ARBA" id="ARBA00023136"/>
    </source>
</evidence>
<evidence type="ECO:0000313" key="7">
    <source>
        <dbReference type="EMBL" id="RNA43864.1"/>
    </source>
</evidence>
<keyword evidence="4 6" id="KW-0472">Membrane</keyword>
<comment type="subcellular location">
    <subcellularLocation>
        <location evidence="1">Membrane</location>
        <topology evidence="1">Multi-pass membrane protein</topology>
    </subcellularLocation>
</comment>
<keyword evidence="3 6" id="KW-1133">Transmembrane helix</keyword>
<feature type="transmembrane region" description="Helical" evidence="6">
    <location>
        <begin position="21"/>
        <end position="40"/>
    </location>
</feature>
<dbReference type="Proteomes" id="UP000276133">
    <property type="component" value="Unassembled WGS sequence"/>
</dbReference>
<feature type="transmembrane region" description="Helical" evidence="6">
    <location>
        <begin position="200"/>
        <end position="220"/>
    </location>
</feature>
<dbReference type="GO" id="GO:0016020">
    <property type="term" value="C:membrane"/>
    <property type="evidence" value="ECO:0007669"/>
    <property type="project" value="UniProtKB-SubCell"/>
</dbReference>
<dbReference type="GO" id="GO:0050909">
    <property type="term" value="P:sensory perception of taste"/>
    <property type="evidence" value="ECO:0007669"/>
    <property type="project" value="InterPro"/>
</dbReference>
<evidence type="ECO:0000256" key="3">
    <source>
        <dbReference type="ARBA" id="ARBA00022989"/>
    </source>
</evidence>
<feature type="transmembrane region" description="Helical" evidence="6">
    <location>
        <begin position="52"/>
        <end position="71"/>
    </location>
</feature>
<dbReference type="Pfam" id="PF08395">
    <property type="entry name" value="7tm_7"/>
    <property type="match status" value="1"/>
</dbReference>
<protein>
    <recommendedName>
        <fullName evidence="9">Gustatory receptor</fullName>
    </recommendedName>
</protein>
<dbReference type="PANTHER" id="PTHR21143">
    <property type="entry name" value="INVERTEBRATE GUSTATORY RECEPTOR"/>
    <property type="match status" value="1"/>
</dbReference>
<evidence type="ECO:0000256" key="6">
    <source>
        <dbReference type="SAM" id="Phobius"/>
    </source>
</evidence>
<keyword evidence="2 6" id="KW-0812">Transmembrane</keyword>
<evidence type="ECO:0000256" key="5">
    <source>
        <dbReference type="ARBA" id="ARBA00023170"/>
    </source>
</evidence>
<dbReference type="GO" id="GO:0043025">
    <property type="term" value="C:neuronal cell body"/>
    <property type="evidence" value="ECO:0007669"/>
    <property type="project" value="TreeGrafter"/>
</dbReference>
<dbReference type="GO" id="GO:0030424">
    <property type="term" value="C:axon"/>
    <property type="evidence" value="ECO:0007669"/>
    <property type="project" value="TreeGrafter"/>
</dbReference>
<dbReference type="InterPro" id="IPR013604">
    <property type="entry name" value="7TM_chemorcpt"/>
</dbReference>
<feature type="transmembrane region" description="Helical" evidence="6">
    <location>
        <begin position="78"/>
        <end position="97"/>
    </location>
</feature>
<reference evidence="7 8" key="1">
    <citation type="journal article" date="2018" name="Sci. Rep.">
        <title>Genomic signatures of local adaptation to the degree of environmental predictability in rotifers.</title>
        <authorList>
            <person name="Franch-Gras L."/>
            <person name="Hahn C."/>
            <person name="Garcia-Roger E.M."/>
            <person name="Carmona M.J."/>
            <person name="Serra M."/>
            <person name="Gomez A."/>
        </authorList>
    </citation>
    <scope>NUCLEOTIDE SEQUENCE [LARGE SCALE GENOMIC DNA]</scope>
    <source>
        <strain evidence="7">HYR1</strain>
    </source>
</reference>
<organism evidence="7 8">
    <name type="scientific">Brachionus plicatilis</name>
    <name type="common">Marine rotifer</name>
    <name type="synonym">Brachionus muelleri</name>
    <dbReference type="NCBI Taxonomy" id="10195"/>
    <lineage>
        <taxon>Eukaryota</taxon>
        <taxon>Metazoa</taxon>
        <taxon>Spiralia</taxon>
        <taxon>Gnathifera</taxon>
        <taxon>Rotifera</taxon>
        <taxon>Eurotatoria</taxon>
        <taxon>Monogononta</taxon>
        <taxon>Pseudotrocha</taxon>
        <taxon>Ploima</taxon>
        <taxon>Brachionidae</taxon>
        <taxon>Brachionus</taxon>
    </lineage>
</organism>
<evidence type="ECO:0000313" key="8">
    <source>
        <dbReference type="Proteomes" id="UP000276133"/>
    </source>
</evidence>
<keyword evidence="8" id="KW-1185">Reference proteome</keyword>
<feature type="transmembrane region" description="Helical" evidence="6">
    <location>
        <begin position="309"/>
        <end position="327"/>
    </location>
</feature>
<name>A0A3M7T729_BRAPC</name>
<sequence length="345" mass="40746">MRIVGLFHRKNDKWFLKAYPLLVIIIQWLSFARLFSLFEFWDGGSDSLSAELVYKIIFILWCFLTSARAAFNSITSFISLFGSDYFFQAFSLFLAPFHKETWSRHNVPYKIFNNILISYSSFIWMITISYYLALCEMTVFIFKNFNRQFRNLVNNKTLVSHKQFLQENRYEVEDKFDELRKKHLKIGKTIQQMNKCYQQFVGIILIIYTTGLLMLLYIITDWNGHCIQGILTILYPFWTFCCLFILILSITFAARVQEKFSEILDDLLEVDLDEFNNSLCFKVNLMISKLTHGKPYLTAFGMININKEFILTIFGTLITYFIVVNELKSPNQTARCQLKQNLTQI</sequence>
<feature type="transmembrane region" description="Helical" evidence="6">
    <location>
        <begin position="232"/>
        <end position="254"/>
    </location>
</feature>
<accession>A0A3M7T729</accession>
<keyword evidence="5" id="KW-0675">Receptor</keyword>
<dbReference type="PANTHER" id="PTHR21143:SF121">
    <property type="entry name" value="GUSTATORY AND ODORANT RECEPTOR 21A"/>
    <property type="match status" value="1"/>
</dbReference>
<proteinExistence type="predicted"/>
<dbReference type="GO" id="GO:0030425">
    <property type="term" value="C:dendrite"/>
    <property type="evidence" value="ECO:0007669"/>
    <property type="project" value="TreeGrafter"/>
</dbReference>
<evidence type="ECO:0000256" key="2">
    <source>
        <dbReference type="ARBA" id="ARBA00022692"/>
    </source>
</evidence>
<dbReference type="AlphaFoldDB" id="A0A3M7T729"/>
<gene>
    <name evidence="7" type="ORF">BpHYR1_026121</name>
</gene>
<dbReference type="EMBL" id="REGN01000173">
    <property type="protein sequence ID" value="RNA43864.1"/>
    <property type="molecule type" value="Genomic_DNA"/>
</dbReference>
<dbReference type="OrthoDB" id="6478931at2759"/>
<comment type="caution">
    <text evidence="7">The sequence shown here is derived from an EMBL/GenBank/DDBJ whole genome shotgun (WGS) entry which is preliminary data.</text>
</comment>
<evidence type="ECO:0008006" key="9">
    <source>
        <dbReference type="Google" id="ProtNLM"/>
    </source>
</evidence>
<evidence type="ECO:0000256" key="1">
    <source>
        <dbReference type="ARBA" id="ARBA00004141"/>
    </source>
</evidence>